<organism evidence="3">
    <name type="scientific">Vibrio genomosp. F6</name>
    <dbReference type="NCBI Taxonomy" id="723172"/>
    <lineage>
        <taxon>Bacteria</taxon>
        <taxon>Pseudomonadati</taxon>
        <taxon>Pseudomonadota</taxon>
        <taxon>Gammaproteobacteria</taxon>
        <taxon>Vibrionales</taxon>
        <taxon>Vibrionaceae</taxon>
        <taxon>Vibrio</taxon>
    </lineage>
</organism>
<accession>A0A0H3ZMS6</accession>
<sequence>MMKKITLLCLMIPQQVFAFCFDEAGLYYNVDPALLKSIAIVESSLKPRAYNENKDKQGKVISRDFGLMQINSHWFKTLAPFGVNESNVYDPCFNVHLGAWVLSSNFASHGFNWNSVGAYNAGFKLSNQAARDIYIQKVRHEYAQLK</sequence>
<evidence type="ECO:0000313" key="3">
    <source>
        <dbReference type="EMBL" id="AKN35727.1"/>
    </source>
</evidence>
<protein>
    <submittedName>
        <fullName evidence="3">IncI1 plasmid conjugative transfer putative membrane protein PilT</fullName>
    </submittedName>
</protein>
<proteinExistence type="predicted"/>
<keyword evidence="1" id="KW-0732">Signal</keyword>
<evidence type="ECO:0000256" key="1">
    <source>
        <dbReference type="SAM" id="SignalP"/>
    </source>
</evidence>
<reference evidence="3" key="1">
    <citation type="journal article" date="2015" name="MBio">
        <title>Eco-Evolutionary Dynamics of Episomes among Ecologically Cohesive Bacterial Populations.</title>
        <authorList>
            <person name="Xue H."/>
            <person name="Cordero O.X."/>
            <person name="Camas F.M."/>
            <person name="Trimble W."/>
            <person name="Meyer F."/>
            <person name="Guglielmini J."/>
            <person name="Rocha E.P."/>
            <person name="Polz M.F."/>
        </authorList>
    </citation>
    <scope>NUCLEOTIDE SEQUENCE</scope>
    <source>
        <strain evidence="3">FF_110</strain>
    </source>
</reference>
<feature type="signal peptide" evidence="1">
    <location>
        <begin position="1"/>
        <end position="18"/>
    </location>
</feature>
<dbReference type="CDD" id="cd13400">
    <property type="entry name" value="LT_IagB-like"/>
    <property type="match status" value="1"/>
</dbReference>
<dbReference type="EMBL" id="KP795448">
    <property type="protein sequence ID" value="AKN35727.1"/>
    <property type="molecule type" value="Genomic_DNA"/>
</dbReference>
<feature type="chain" id="PRO_5005205081" evidence="1">
    <location>
        <begin position="19"/>
        <end position="146"/>
    </location>
</feature>
<dbReference type="InterPro" id="IPR023346">
    <property type="entry name" value="Lysozyme-like_dom_sf"/>
</dbReference>
<dbReference type="SUPFAM" id="SSF53955">
    <property type="entry name" value="Lysozyme-like"/>
    <property type="match status" value="1"/>
</dbReference>
<evidence type="ECO:0000259" key="2">
    <source>
        <dbReference type="Pfam" id="PF01464"/>
    </source>
</evidence>
<name>A0A0H3ZMS6_9VIBR</name>
<dbReference type="InterPro" id="IPR008258">
    <property type="entry name" value="Transglycosylase_SLT_dom_1"/>
</dbReference>
<feature type="domain" description="Transglycosylase SLT" evidence="2">
    <location>
        <begin position="20"/>
        <end position="131"/>
    </location>
</feature>
<dbReference type="Gene3D" id="1.10.530.10">
    <property type="match status" value="1"/>
</dbReference>
<dbReference type="Pfam" id="PF01464">
    <property type="entry name" value="SLT"/>
    <property type="match status" value="1"/>
</dbReference>
<dbReference type="AlphaFoldDB" id="A0A0H3ZMS6"/>